<dbReference type="SMART" id="SM00257">
    <property type="entry name" value="LysM"/>
    <property type="match status" value="3"/>
</dbReference>
<dbReference type="GO" id="GO:0000270">
    <property type="term" value="P:peptidoglycan metabolic process"/>
    <property type="evidence" value="ECO:0007669"/>
    <property type="project" value="InterPro"/>
</dbReference>
<dbReference type="Proteomes" id="UP000318148">
    <property type="component" value="Unassembled WGS sequence"/>
</dbReference>
<sequence>MKLKTLTLRFTECSFTRNAAFISLFALLITNIGCSPLILEQSQSENDVISVDSKIMEPEITVSKTINPAVEEYNNDSIILETNEQTPNSNIYDVIAAELLLDHHIDEAAVKKQIDWLLKNPDYLTRVIEKSSPYIHYVYARIKESGLPIEITLLPIIESAYDPLAYSQSHASGLWQFIPSTAAYLGLERNIWFDARRDIVKSTEVAIDYLSYLNQKFGNDWSLTLASYNGGEGTVAKSIKKNLELRKDPNFWQLSLPLETENYVPKFFALAHVLKNRKEFNLEIPEIPNQPVFEVIALENQIEIETIVEVSGIDYKTFTKFNPGYRRSITPPDDISNILIPIESASKLTQFINTEDPENWLPFSEYEIKFGDTLSEIALDHDSSVDLIKTINYLNTDLLRVGQILKVPHNRGTPVIHKRSVTTQIISHEVLSGDTLSQIAKNYKTTIRDVMLQNKLRSSKIFAGQSLEIQIRTNTIAQSHIRKVFYKIREGDSLYLIAKRFSVSINDIRKWNTFTRSKYIHPGETLILMVDSLRI</sequence>
<protein>
    <submittedName>
        <fullName evidence="3">LysM peptidoglycan-binding domain-containing protein</fullName>
    </submittedName>
</protein>
<dbReference type="PROSITE" id="PS00922">
    <property type="entry name" value="TRANSGLYCOSYLASE"/>
    <property type="match status" value="1"/>
</dbReference>
<gene>
    <name evidence="3" type="ORF">EVB02_04390</name>
</gene>
<evidence type="ECO:0000259" key="2">
    <source>
        <dbReference type="PROSITE" id="PS51782"/>
    </source>
</evidence>
<dbReference type="Pfam" id="PF01476">
    <property type="entry name" value="LysM"/>
    <property type="match status" value="3"/>
</dbReference>
<dbReference type="GO" id="GO:0016020">
    <property type="term" value="C:membrane"/>
    <property type="evidence" value="ECO:0007669"/>
    <property type="project" value="InterPro"/>
</dbReference>
<dbReference type="InterPro" id="IPR008258">
    <property type="entry name" value="Transglycosylase_SLT_dom_1"/>
</dbReference>
<reference evidence="3 4" key="1">
    <citation type="submission" date="2019-02" db="EMBL/GenBank/DDBJ databases">
        <title>Prokaryotic population dynamics and viral predation in marine succession experiment using metagenomics: the confinement effect.</title>
        <authorList>
            <person name="Haro-Moreno J.M."/>
            <person name="Rodriguez-Valera F."/>
            <person name="Lopez-Perez M."/>
        </authorList>
    </citation>
    <scope>NUCLEOTIDE SEQUENCE [LARGE SCALE GENOMIC DNA]</scope>
    <source>
        <strain evidence="3">MED-G169</strain>
    </source>
</reference>
<comment type="similarity">
    <text evidence="1">Belongs to the transglycosylase Slt family.</text>
</comment>
<dbReference type="SUPFAM" id="SSF53955">
    <property type="entry name" value="Lysozyme-like"/>
    <property type="match status" value="1"/>
</dbReference>
<accession>A0A520LJM8</accession>
<dbReference type="PROSITE" id="PS51782">
    <property type="entry name" value="LYSM"/>
    <property type="match status" value="3"/>
</dbReference>
<feature type="domain" description="LysM" evidence="2">
    <location>
        <begin position="484"/>
        <end position="528"/>
    </location>
</feature>
<dbReference type="InterPro" id="IPR036779">
    <property type="entry name" value="LysM_dom_sf"/>
</dbReference>
<dbReference type="PANTHER" id="PTHR33734">
    <property type="entry name" value="LYSM DOMAIN-CONTAINING GPI-ANCHORED PROTEIN 2"/>
    <property type="match status" value="1"/>
</dbReference>
<organism evidence="3 4">
    <name type="scientific">SAR92 clade bacterium</name>
    <dbReference type="NCBI Taxonomy" id="2315479"/>
    <lineage>
        <taxon>Bacteria</taxon>
        <taxon>Pseudomonadati</taxon>
        <taxon>Pseudomonadota</taxon>
        <taxon>Gammaproteobacteria</taxon>
        <taxon>Cellvibrionales</taxon>
        <taxon>Porticoccaceae</taxon>
        <taxon>SAR92 clade</taxon>
    </lineage>
</organism>
<evidence type="ECO:0000313" key="3">
    <source>
        <dbReference type="EMBL" id="RZO02783.1"/>
    </source>
</evidence>
<name>A0A520LJM8_9GAMM</name>
<dbReference type="CDD" id="cd16894">
    <property type="entry name" value="MltD-like"/>
    <property type="match status" value="1"/>
</dbReference>
<dbReference type="InterPro" id="IPR018392">
    <property type="entry name" value="LysM"/>
</dbReference>
<evidence type="ECO:0000313" key="4">
    <source>
        <dbReference type="Proteomes" id="UP000318148"/>
    </source>
</evidence>
<dbReference type="AlphaFoldDB" id="A0A520LJM8"/>
<feature type="domain" description="LysM" evidence="2">
    <location>
        <begin position="426"/>
        <end position="469"/>
    </location>
</feature>
<dbReference type="InterPro" id="IPR023346">
    <property type="entry name" value="Lysozyme-like_dom_sf"/>
</dbReference>
<evidence type="ECO:0000256" key="1">
    <source>
        <dbReference type="ARBA" id="ARBA00007734"/>
    </source>
</evidence>
<dbReference type="CDD" id="cd00118">
    <property type="entry name" value="LysM"/>
    <property type="match status" value="2"/>
</dbReference>
<dbReference type="Gene3D" id="1.10.530.10">
    <property type="match status" value="1"/>
</dbReference>
<dbReference type="EMBL" id="SHBO01000072">
    <property type="protein sequence ID" value="RZO02783.1"/>
    <property type="molecule type" value="Genomic_DNA"/>
</dbReference>
<dbReference type="InterPro" id="IPR000189">
    <property type="entry name" value="Transglyc_AS"/>
</dbReference>
<dbReference type="SUPFAM" id="SSF54106">
    <property type="entry name" value="LysM domain"/>
    <property type="match status" value="3"/>
</dbReference>
<dbReference type="Gene3D" id="3.10.350.10">
    <property type="entry name" value="LysM domain"/>
    <property type="match status" value="3"/>
</dbReference>
<dbReference type="PANTHER" id="PTHR33734:SF22">
    <property type="entry name" value="MEMBRANE-BOUND LYTIC MUREIN TRANSGLYCOSYLASE D"/>
    <property type="match status" value="1"/>
</dbReference>
<feature type="domain" description="LysM" evidence="2">
    <location>
        <begin position="364"/>
        <end position="407"/>
    </location>
</feature>
<comment type="caution">
    <text evidence="3">The sequence shown here is derived from an EMBL/GenBank/DDBJ whole genome shotgun (WGS) entry which is preliminary data.</text>
</comment>
<dbReference type="Pfam" id="PF01464">
    <property type="entry name" value="SLT"/>
    <property type="match status" value="1"/>
</dbReference>
<proteinExistence type="inferred from homology"/>
<dbReference type="GO" id="GO:0008932">
    <property type="term" value="F:lytic endotransglycosylase activity"/>
    <property type="evidence" value="ECO:0007669"/>
    <property type="project" value="TreeGrafter"/>
</dbReference>